<proteinExistence type="predicted"/>
<protein>
    <submittedName>
        <fullName evidence="1">Uncharacterized protein</fullName>
    </submittedName>
</protein>
<dbReference type="AlphaFoldDB" id="A0A0E9VK37"/>
<dbReference type="EMBL" id="GBXM01030812">
    <property type="protein sequence ID" value="JAH77765.1"/>
    <property type="molecule type" value="Transcribed_RNA"/>
</dbReference>
<name>A0A0E9VK37_ANGAN</name>
<sequence>MLFPRQVTLMQNQILKRHSDNTPVVSILNSIKVTSVYFHDDTAVAVSHRASSLFLE</sequence>
<accession>A0A0E9VK37</accession>
<evidence type="ECO:0000313" key="1">
    <source>
        <dbReference type="EMBL" id="JAH77765.1"/>
    </source>
</evidence>
<reference evidence="1" key="1">
    <citation type="submission" date="2014-11" db="EMBL/GenBank/DDBJ databases">
        <authorList>
            <person name="Amaro Gonzalez C."/>
        </authorList>
    </citation>
    <scope>NUCLEOTIDE SEQUENCE</scope>
</reference>
<reference evidence="1" key="2">
    <citation type="journal article" date="2015" name="Fish Shellfish Immunol.">
        <title>Early steps in the European eel (Anguilla anguilla)-Vibrio vulnificus interaction in the gills: Role of the RtxA13 toxin.</title>
        <authorList>
            <person name="Callol A."/>
            <person name="Pajuelo D."/>
            <person name="Ebbesson L."/>
            <person name="Teles M."/>
            <person name="MacKenzie S."/>
            <person name="Amaro C."/>
        </authorList>
    </citation>
    <scope>NUCLEOTIDE SEQUENCE</scope>
</reference>
<organism evidence="1">
    <name type="scientific">Anguilla anguilla</name>
    <name type="common">European freshwater eel</name>
    <name type="synonym">Muraena anguilla</name>
    <dbReference type="NCBI Taxonomy" id="7936"/>
    <lineage>
        <taxon>Eukaryota</taxon>
        <taxon>Metazoa</taxon>
        <taxon>Chordata</taxon>
        <taxon>Craniata</taxon>
        <taxon>Vertebrata</taxon>
        <taxon>Euteleostomi</taxon>
        <taxon>Actinopterygii</taxon>
        <taxon>Neopterygii</taxon>
        <taxon>Teleostei</taxon>
        <taxon>Anguilliformes</taxon>
        <taxon>Anguillidae</taxon>
        <taxon>Anguilla</taxon>
    </lineage>
</organism>